<protein>
    <submittedName>
        <fullName evidence="2">Tetratricopeptide repeat</fullName>
    </submittedName>
</protein>
<dbReference type="Pfam" id="PF13676">
    <property type="entry name" value="TIR_2"/>
    <property type="match status" value="1"/>
</dbReference>
<dbReference type="SUPFAM" id="SSF52200">
    <property type="entry name" value="Toll/Interleukin receptor TIR domain"/>
    <property type="match status" value="1"/>
</dbReference>
<proteinExistence type="predicted"/>
<dbReference type="Gene3D" id="1.25.40.10">
    <property type="entry name" value="Tetratricopeptide repeat domain"/>
    <property type="match status" value="4"/>
</dbReference>
<dbReference type="EMBL" id="REGN01003155">
    <property type="protein sequence ID" value="RNA24216.1"/>
    <property type="molecule type" value="Genomic_DNA"/>
</dbReference>
<name>A0A3M7RKY1_BRAPC</name>
<dbReference type="SUPFAM" id="SSF48452">
    <property type="entry name" value="TPR-like"/>
    <property type="match status" value="3"/>
</dbReference>
<dbReference type="SMART" id="SM00028">
    <property type="entry name" value="TPR"/>
    <property type="match status" value="9"/>
</dbReference>
<evidence type="ECO:0000313" key="3">
    <source>
        <dbReference type="Proteomes" id="UP000276133"/>
    </source>
</evidence>
<dbReference type="OrthoDB" id="626167at2759"/>
<sequence length="800" mass="92837">MGDKNSKAVDTAAINWSARLDADFLELEKKKKKLKKDHPQVASALNKVATDYKNLADFSNALKYELESQEILKKIYPEQNHLILAQSFNFVSGCYSMLDKADQALDYSIKSYDTYQRFHKKPHANTARQLANVSTCCKNSNDFEKALLYASKCLKMRQDLYPNDNHIDLAYSYSDIGFLYGRIGYVDSGIKFSLKALEIYNRLKTDYVHIDLANLYNNIAMDFRTLGNHEKSIFYLKKSIEVVLCLYSGNCYQIASSLHSYAIGLKYYDDYANCLKYSLISVKMFEKLDEKEMVKKYESEIAELCSLAAMSYFYLNDRQNCLIYSLESLRHYEKFLDSKHPKLARLKNNISVAYGNLGDGQKALDYAQQALKSYTNLYFSNHVDVARSLANVGAAYGNLADPFMALKYCQKALEMLKSLYEGNNNDLACALYNVACCYDDLGDKQNFLKFTLDSLKMHKELADHKDNVDTIMLLKNASIAYFKLNDALNSLKYAKEALKMAKNMFREPHPMIAVCLFCIAKSYRVSGDLRLEHENFIKALEMKNILKHLFDFDISFDMSMEKFKFDPKQFRYKLKKNNETKPIKNHIVISYYGDILTRHECIEIKEILEKKDYRVYVDLSESNKKSLDKMTEAIDKSTIVIVCLNEKYVKDDFCKLESAYAIKQNKKIIPIIIEPNTNSPLITEWLDHYRLEEKHCIFFKRYSYDNFSKIFLNEVNIKLNIISTDESLVESNLEDMFRKNQVNSNLLNKLRPINIEVMRNLAKLDSSLLEHVFNYFKSDSADFTSDDSRKFKLCLNQIFV</sequence>
<organism evidence="2 3">
    <name type="scientific">Brachionus plicatilis</name>
    <name type="common">Marine rotifer</name>
    <name type="synonym">Brachionus muelleri</name>
    <dbReference type="NCBI Taxonomy" id="10195"/>
    <lineage>
        <taxon>Eukaryota</taxon>
        <taxon>Metazoa</taxon>
        <taxon>Spiralia</taxon>
        <taxon>Gnathifera</taxon>
        <taxon>Rotifera</taxon>
        <taxon>Eurotatoria</taxon>
        <taxon>Monogononta</taxon>
        <taxon>Pseudotrocha</taxon>
        <taxon>Ploima</taxon>
        <taxon>Brachionidae</taxon>
        <taxon>Brachionus</taxon>
    </lineage>
</organism>
<dbReference type="Proteomes" id="UP000276133">
    <property type="component" value="Unassembled WGS sequence"/>
</dbReference>
<dbReference type="PANTHER" id="PTHR19959:SF119">
    <property type="entry name" value="FUNGAL LIPASE-LIKE DOMAIN-CONTAINING PROTEIN"/>
    <property type="match status" value="1"/>
</dbReference>
<dbReference type="Pfam" id="PF13181">
    <property type="entry name" value="TPR_8"/>
    <property type="match status" value="1"/>
</dbReference>
<dbReference type="AlphaFoldDB" id="A0A3M7RKY1"/>
<evidence type="ECO:0000259" key="1">
    <source>
        <dbReference type="Pfam" id="PF13676"/>
    </source>
</evidence>
<keyword evidence="3" id="KW-1185">Reference proteome</keyword>
<dbReference type="STRING" id="10195.A0A3M7RKY1"/>
<gene>
    <name evidence="2" type="ORF">BpHYR1_049794</name>
</gene>
<dbReference type="PANTHER" id="PTHR19959">
    <property type="entry name" value="KINESIN LIGHT CHAIN"/>
    <property type="match status" value="1"/>
</dbReference>
<feature type="domain" description="TIR" evidence="1">
    <location>
        <begin position="587"/>
        <end position="700"/>
    </location>
</feature>
<reference evidence="2 3" key="1">
    <citation type="journal article" date="2018" name="Sci. Rep.">
        <title>Genomic signatures of local adaptation to the degree of environmental predictability in rotifers.</title>
        <authorList>
            <person name="Franch-Gras L."/>
            <person name="Hahn C."/>
            <person name="Garcia-Roger E.M."/>
            <person name="Carmona M.J."/>
            <person name="Serra M."/>
            <person name="Gomez A."/>
        </authorList>
    </citation>
    <scope>NUCLEOTIDE SEQUENCE [LARGE SCALE GENOMIC DNA]</scope>
    <source>
        <strain evidence="2">HYR1</strain>
    </source>
</reference>
<evidence type="ECO:0000313" key="2">
    <source>
        <dbReference type="EMBL" id="RNA24216.1"/>
    </source>
</evidence>
<dbReference type="InterPro" id="IPR000157">
    <property type="entry name" value="TIR_dom"/>
</dbReference>
<dbReference type="Gene3D" id="3.40.50.10140">
    <property type="entry name" value="Toll/interleukin-1 receptor homology (TIR) domain"/>
    <property type="match status" value="1"/>
</dbReference>
<dbReference type="InterPro" id="IPR019734">
    <property type="entry name" value="TPR_rpt"/>
</dbReference>
<comment type="caution">
    <text evidence="2">The sequence shown here is derived from an EMBL/GenBank/DDBJ whole genome shotgun (WGS) entry which is preliminary data.</text>
</comment>
<accession>A0A3M7RKY1</accession>
<dbReference type="InterPro" id="IPR035897">
    <property type="entry name" value="Toll_tir_struct_dom_sf"/>
</dbReference>
<dbReference type="InterPro" id="IPR011990">
    <property type="entry name" value="TPR-like_helical_dom_sf"/>
</dbReference>
<dbReference type="Pfam" id="PF13424">
    <property type="entry name" value="TPR_12"/>
    <property type="match status" value="3"/>
</dbReference>
<dbReference type="GO" id="GO:0007165">
    <property type="term" value="P:signal transduction"/>
    <property type="evidence" value="ECO:0007669"/>
    <property type="project" value="InterPro"/>
</dbReference>